<protein>
    <recommendedName>
        <fullName evidence="3">ABM domain-containing protein</fullName>
    </recommendedName>
</protein>
<accession>A0A166SV28</accession>
<name>A0A166SV28_9AGAM</name>
<evidence type="ECO:0008006" key="3">
    <source>
        <dbReference type="Google" id="ProtNLM"/>
    </source>
</evidence>
<dbReference type="Proteomes" id="UP000076532">
    <property type="component" value="Unassembled WGS sequence"/>
</dbReference>
<evidence type="ECO:0000313" key="1">
    <source>
        <dbReference type="EMBL" id="KZP29878.1"/>
    </source>
</evidence>
<proteinExistence type="predicted"/>
<reference evidence="1 2" key="1">
    <citation type="journal article" date="2016" name="Mol. Biol. Evol.">
        <title>Comparative Genomics of Early-Diverging Mushroom-Forming Fungi Provides Insights into the Origins of Lignocellulose Decay Capabilities.</title>
        <authorList>
            <person name="Nagy L.G."/>
            <person name="Riley R."/>
            <person name="Tritt A."/>
            <person name="Adam C."/>
            <person name="Daum C."/>
            <person name="Floudas D."/>
            <person name="Sun H."/>
            <person name="Yadav J.S."/>
            <person name="Pangilinan J."/>
            <person name="Larsson K.H."/>
            <person name="Matsuura K."/>
            <person name="Barry K."/>
            <person name="Labutti K."/>
            <person name="Kuo R."/>
            <person name="Ohm R.A."/>
            <person name="Bhattacharya S.S."/>
            <person name="Shirouzu T."/>
            <person name="Yoshinaga Y."/>
            <person name="Martin F.M."/>
            <person name="Grigoriev I.V."/>
            <person name="Hibbett D.S."/>
        </authorList>
    </citation>
    <scope>NUCLEOTIDE SEQUENCE [LARGE SCALE GENOMIC DNA]</scope>
    <source>
        <strain evidence="1 2">CBS 109695</strain>
    </source>
</reference>
<evidence type="ECO:0000313" key="2">
    <source>
        <dbReference type="Proteomes" id="UP000076532"/>
    </source>
</evidence>
<sequence>MATNTISVHTLSFAQDFSEDKLKRLTGPSDQNSYGVWHGKCIEDPDLDIVVIVGFPDSLDVASLSDTAPQRHSHSKMPLAPLDRSLASPITEVASVILKSDCDLVKVRPTVDAAMQTVLEADDCQAATWKITDRQIHFIVGWKSLEAHEKYHENIFANPPDAILAMPEFIQSNVVQHVSLCRIL</sequence>
<keyword evidence="2" id="KW-1185">Reference proteome</keyword>
<dbReference type="AlphaFoldDB" id="A0A166SV28"/>
<gene>
    <name evidence="1" type="ORF">FIBSPDRAFT_946390</name>
</gene>
<dbReference type="EMBL" id="KV417496">
    <property type="protein sequence ID" value="KZP29878.1"/>
    <property type="molecule type" value="Genomic_DNA"/>
</dbReference>
<organism evidence="1 2">
    <name type="scientific">Athelia psychrophila</name>
    <dbReference type="NCBI Taxonomy" id="1759441"/>
    <lineage>
        <taxon>Eukaryota</taxon>
        <taxon>Fungi</taxon>
        <taxon>Dikarya</taxon>
        <taxon>Basidiomycota</taxon>
        <taxon>Agaricomycotina</taxon>
        <taxon>Agaricomycetes</taxon>
        <taxon>Agaricomycetidae</taxon>
        <taxon>Atheliales</taxon>
        <taxon>Atheliaceae</taxon>
        <taxon>Athelia</taxon>
    </lineage>
</organism>